<protein>
    <recommendedName>
        <fullName evidence="3">Lipoprotein</fullName>
    </recommendedName>
</protein>
<proteinExistence type="predicted"/>
<dbReference type="STRING" id="641526.ADIWIN_1900"/>
<reference evidence="1 2" key="1">
    <citation type="journal article" date="2013" name="Genome Announc.">
        <title>Draft Genome Sequence of Winogradskyella psychrotolerans RS-3T, Isolated from the Marine Transect of Kongsfjorden, Ny-Alesund, Svalbard, Arctic Ocean.</title>
        <authorList>
            <person name="Kumar Pinnaka A."/>
            <person name="Ara S."/>
            <person name="Singh A."/>
            <person name="Shivaji S."/>
        </authorList>
    </citation>
    <scope>NUCLEOTIDE SEQUENCE [LARGE SCALE GENOMIC DNA]</scope>
    <source>
        <strain evidence="1 2">RS-3</strain>
    </source>
</reference>
<dbReference type="OrthoDB" id="1443060at2"/>
<dbReference type="AlphaFoldDB" id="S7X279"/>
<comment type="caution">
    <text evidence="1">The sequence shown here is derived from an EMBL/GenBank/DDBJ whole genome shotgun (WGS) entry which is preliminary data.</text>
</comment>
<gene>
    <name evidence="1" type="ORF">ADIWIN_1900</name>
</gene>
<organism evidence="1 2">
    <name type="scientific">Winogradskyella psychrotolerans RS-3</name>
    <dbReference type="NCBI Taxonomy" id="641526"/>
    <lineage>
        <taxon>Bacteria</taxon>
        <taxon>Pseudomonadati</taxon>
        <taxon>Bacteroidota</taxon>
        <taxon>Flavobacteriia</taxon>
        <taxon>Flavobacteriales</taxon>
        <taxon>Flavobacteriaceae</taxon>
        <taxon>Winogradskyella</taxon>
    </lineage>
</organism>
<dbReference type="PROSITE" id="PS51257">
    <property type="entry name" value="PROKAR_LIPOPROTEIN"/>
    <property type="match status" value="1"/>
</dbReference>
<evidence type="ECO:0008006" key="3">
    <source>
        <dbReference type="Google" id="ProtNLM"/>
    </source>
</evidence>
<dbReference type="EMBL" id="ATMR01000095">
    <property type="protein sequence ID" value="EPR73119.1"/>
    <property type="molecule type" value="Genomic_DNA"/>
</dbReference>
<evidence type="ECO:0000313" key="1">
    <source>
        <dbReference type="EMBL" id="EPR73119.1"/>
    </source>
</evidence>
<name>S7X279_9FLAO</name>
<dbReference type="Proteomes" id="UP000014962">
    <property type="component" value="Unassembled WGS sequence"/>
</dbReference>
<dbReference type="RefSeq" id="WP_020897714.1">
    <property type="nucleotide sequence ID" value="NZ_ATMR01000095.1"/>
</dbReference>
<dbReference type="eggNOG" id="ENOG5032SDM">
    <property type="taxonomic scope" value="Bacteria"/>
</dbReference>
<sequence length="284" mass="33318">MNKDLFYFLILTAIATTSCKQDTILPIETYKAEISSLKNEDEISMYWDKLYDLDQSMLKNSKSSREIDSTSITNMLRTALLYETHGNKIFSPRTHVPTLNLIHNYTAESNLAFWPIIRERVKAGGTIFEMGAGYPAYQLEGISFSFYDYSLFNQDSIHQSLVTKLNARTYETVSLSLIASFQELVDLRKLTTQKVLGKWRRQHFKNRDNERIDYFEFVKMSDHQIYLRRAGRLLKLNPIKNEKDYIIYRIENEPFGFHYKLKKNGELFLINDVGDFLITYSIQT</sequence>
<keyword evidence="2" id="KW-1185">Reference proteome</keyword>
<evidence type="ECO:0000313" key="2">
    <source>
        <dbReference type="Proteomes" id="UP000014962"/>
    </source>
</evidence>
<accession>S7X279</accession>